<dbReference type="RefSeq" id="WP_208851334.1">
    <property type="nucleotide sequence ID" value="NZ_JAGGDJ010000077.1"/>
</dbReference>
<name>A0ABS3WL54_9BACL</name>
<dbReference type="EMBL" id="JAGGDJ010000077">
    <property type="protein sequence ID" value="MBO7748811.1"/>
    <property type="molecule type" value="Genomic_DNA"/>
</dbReference>
<dbReference type="Proteomes" id="UP000670947">
    <property type="component" value="Unassembled WGS sequence"/>
</dbReference>
<evidence type="ECO:0000313" key="1">
    <source>
        <dbReference type="EMBL" id="MBO7748811.1"/>
    </source>
</evidence>
<gene>
    <name evidence="1" type="ORF">I8J29_32035</name>
</gene>
<comment type="caution">
    <text evidence="1">The sequence shown here is derived from an EMBL/GenBank/DDBJ whole genome shotgun (WGS) entry which is preliminary data.</text>
</comment>
<evidence type="ECO:0008006" key="3">
    <source>
        <dbReference type="Google" id="ProtNLM"/>
    </source>
</evidence>
<organism evidence="1 2">
    <name type="scientific">Paenibacillus artemisiicola</name>
    <dbReference type="NCBI Taxonomy" id="1172618"/>
    <lineage>
        <taxon>Bacteria</taxon>
        <taxon>Bacillati</taxon>
        <taxon>Bacillota</taxon>
        <taxon>Bacilli</taxon>
        <taxon>Bacillales</taxon>
        <taxon>Paenibacillaceae</taxon>
        <taxon>Paenibacillus</taxon>
    </lineage>
</organism>
<reference evidence="1 2" key="1">
    <citation type="submission" date="2021-03" db="EMBL/GenBank/DDBJ databases">
        <title>Paenibacillus artemisicola MWE-103 whole genome sequence.</title>
        <authorList>
            <person name="Ham Y.J."/>
        </authorList>
    </citation>
    <scope>NUCLEOTIDE SEQUENCE [LARGE SCALE GENOMIC DNA]</scope>
    <source>
        <strain evidence="1 2">MWE-103</strain>
    </source>
</reference>
<protein>
    <recommendedName>
        <fullName evidence="3">BclA C-terminal domain-containing protein</fullName>
    </recommendedName>
</protein>
<accession>A0ABS3WL54</accession>
<keyword evidence="2" id="KW-1185">Reference proteome</keyword>
<proteinExistence type="predicted"/>
<sequence>MTNYHIFNTEQNPIYMQQSNVFASPGINGAPELDAAKNGVLYILNSGSVSVGSGSSLLLQAANPVGSGKRLFVSRVAGGTTAAAALTIASGGTIAGGTTPAPFNALFGNSAASAATTRQNTGTLGGAPTTVMTMQVTSGMFAIDFSGSLVVQAGQTISLTLGAGALTGSLNLTWWEA</sequence>
<evidence type="ECO:0000313" key="2">
    <source>
        <dbReference type="Proteomes" id="UP000670947"/>
    </source>
</evidence>